<feature type="transmembrane region" description="Helical" evidence="10">
    <location>
        <begin position="43"/>
        <end position="71"/>
    </location>
</feature>
<dbReference type="GO" id="GO:0004930">
    <property type="term" value="F:G protein-coupled receptor activity"/>
    <property type="evidence" value="ECO:0007669"/>
    <property type="project" value="UniProtKB-KW"/>
</dbReference>
<keyword evidence="13" id="KW-1185">Reference proteome</keyword>
<accession>A0AAU9X4J5</accession>
<dbReference type="CDD" id="cd00637">
    <property type="entry name" value="7tm_classA_rhodopsin-like"/>
    <property type="match status" value="2"/>
</dbReference>
<feature type="transmembrane region" description="Helical" evidence="10">
    <location>
        <begin position="508"/>
        <end position="529"/>
    </location>
</feature>
<evidence type="ECO:0000256" key="9">
    <source>
        <dbReference type="ARBA" id="ARBA00023224"/>
    </source>
</evidence>
<evidence type="ECO:0000259" key="11">
    <source>
        <dbReference type="PROSITE" id="PS50262"/>
    </source>
</evidence>
<proteinExistence type="predicted"/>
<organism evidence="12 13">
    <name type="scientific">Pocillopora meandrina</name>
    <dbReference type="NCBI Taxonomy" id="46732"/>
    <lineage>
        <taxon>Eukaryota</taxon>
        <taxon>Metazoa</taxon>
        <taxon>Cnidaria</taxon>
        <taxon>Anthozoa</taxon>
        <taxon>Hexacorallia</taxon>
        <taxon>Scleractinia</taxon>
        <taxon>Astrocoeniina</taxon>
        <taxon>Pocilloporidae</taxon>
        <taxon>Pocillopora</taxon>
    </lineage>
</organism>
<keyword evidence="9" id="KW-0807">Transducer</keyword>
<evidence type="ECO:0000256" key="3">
    <source>
        <dbReference type="ARBA" id="ARBA00022692"/>
    </source>
</evidence>
<dbReference type="Gene3D" id="1.20.1070.10">
    <property type="entry name" value="Rhodopsin 7-helix transmembrane proteins"/>
    <property type="match status" value="2"/>
</dbReference>
<feature type="transmembrane region" description="Helical" evidence="10">
    <location>
        <begin position="256"/>
        <end position="279"/>
    </location>
</feature>
<feature type="transmembrane region" description="Helical" evidence="10">
    <location>
        <begin position="202"/>
        <end position="223"/>
    </location>
</feature>
<evidence type="ECO:0000256" key="2">
    <source>
        <dbReference type="ARBA" id="ARBA00022475"/>
    </source>
</evidence>
<keyword evidence="8" id="KW-0325">Glycoprotein</keyword>
<dbReference type="PANTHER" id="PTHR24246:SF27">
    <property type="entry name" value="ADENOSINE RECEPTOR, ISOFORM A"/>
    <property type="match status" value="1"/>
</dbReference>
<keyword evidence="6 10" id="KW-0472">Membrane</keyword>
<protein>
    <recommendedName>
        <fullName evidence="11">G-protein coupled receptors family 1 profile domain-containing protein</fullName>
    </recommendedName>
</protein>
<keyword evidence="2" id="KW-1003">Cell membrane</keyword>
<keyword evidence="5" id="KW-0297">G-protein coupled receptor</keyword>
<dbReference type="PRINTS" id="PR00237">
    <property type="entry name" value="GPCRRHODOPSN"/>
</dbReference>
<evidence type="ECO:0000313" key="12">
    <source>
        <dbReference type="EMBL" id="CAH3136122.1"/>
    </source>
</evidence>
<dbReference type="GO" id="GO:0005886">
    <property type="term" value="C:plasma membrane"/>
    <property type="evidence" value="ECO:0007669"/>
    <property type="project" value="UniProtKB-SubCell"/>
</dbReference>
<dbReference type="Proteomes" id="UP001159428">
    <property type="component" value="Unassembled WGS sequence"/>
</dbReference>
<reference evidence="12 13" key="1">
    <citation type="submission" date="2022-05" db="EMBL/GenBank/DDBJ databases">
        <authorList>
            <consortium name="Genoscope - CEA"/>
            <person name="William W."/>
        </authorList>
    </citation>
    <scope>NUCLEOTIDE SEQUENCE [LARGE SCALE GENOMIC DNA]</scope>
</reference>
<evidence type="ECO:0000256" key="8">
    <source>
        <dbReference type="ARBA" id="ARBA00023180"/>
    </source>
</evidence>
<sequence>MDSKSATNCSTSMNFTSNFSLCPTVQPVPLGPMVNPFDEFFKFAFGSAIYIIIVSFITVFANGLLLVVFFFDPFKIFRTATTYFLIGLAFVDILTAASQEPMYATCFIMMYLRHPDTLATCTPLLNVGQVIAVAAMNASFLIVLAFTITQYIVVVSPLKYGRRVTKSRVVICVLGIYAYSILFSLFPVMGIAEEIVQKIDNIFHSITLVYVTIIFYILLYIAFRKKMAASESLREDKTTNDRGRENKQTGVERKFIIVNFLLIAILFLTSQPSAILWIYRLYSNEDPNSPRVLIVNLMVADNLLYLKFLLDPFVYAWRIPKYRQALKNVLRCGREEPETTFSDRVMAQLQRSQKPSNSSVYTEAAGPDLQEGMMHVKEFSKSAFGSSIFIIIVSPMTIVANSLLLVTFLVDPLKIFRNPTSYFLIGLAIVDLLTALIQEPIYATCFMLMYFQHPSWTKCKSWMKFAAYFSAFPISISASIVFSFTLTQYIVVASPLRYGRMITKKKALLSVVAIYLYHTLFCCLPLMGVPQETKHAIDLFFHRYTVVLVTIVVYIILHYTMKKKMTAGRSLQSEEGRHVQVQRSFVRLNVVLLIIMIMFFVPSVLLMTIRFFLDDIFTARYGIRVLVVNLMTDNLLYLKFLFDPIVYAWRMSKYRKSLKSTVYRNKDKESSRSENETKLTDTRGQVGELASAELNKSTITLLSFKNVSTD</sequence>
<feature type="transmembrane region" description="Helical" evidence="10">
    <location>
        <begin position="169"/>
        <end position="190"/>
    </location>
</feature>
<dbReference type="SMART" id="SM01381">
    <property type="entry name" value="7TM_GPCR_Srsx"/>
    <property type="match status" value="1"/>
</dbReference>
<dbReference type="SUPFAM" id="SSF81321">
    <property type="entry name" value="Family A G protein-coupled receptor-like"/>
    <property type="match status" value="2"/>
</dbReference>
<dbReference type="PANTHER" id="PTHR24246">
    <property type="entry name" value="OLFACTORY RECEPTOR AND ADENOSINE RECEPTOR"/>
    <property type="match status" value="1"/>
</dbReference>
<keyword evidence="7" id="KW-0675">Receptor</keyword>
<gene>
    <name evidence="12" type="ORF">PMEA_00017657</name>
</gene>
<feature type="transmembrane region" description="Helical" evidence="10">
    <location>
        <begin position="83"/>
        <end position="112"/>
    </location>
</feature>
<evidence type="ECO:0000256" key="4">
    <source>
        <dbReference type="ARBA" id="ARBA00022989"/>
    </source>
</evidence>
<evidence type="ECO:0000256" key="5">
    <source>
        <dbReference type="ARBA" id="ARBA00023040"/>
    </source>
</evidence>
<dbReference type="EMBL" id="CALNXJ010000030">
    <property type="protein sequence ID" value="CAH3136122.1"/>
    <property type="molecule type" value="Genomic_DNA"/>
</dbReference>
<feature type="transmembrane region" description="Helical" evidence="10">
    <location>
        <begin position="541"/>
        <end position="561"/>
    </location>
</feature>
<feature type="transmembrane region" description="Helical" evidence="10">
    <location>
        <begin position="625"/>
        <end position="649"/>
    </location>
</feature>
<dbReference type="PROSITE" id="PS50262">
    <property type="entry name" value="G_PROTEIN_RECEP_F1_2"/>
    <property type="match status" value="2"/>
</dbReference>
<dbReference type="InterPro" id="IPR000276">
    <property type="entry name" value="GPCR_Rhodpsn"/>
</dbReference>
<keyword evidence="3 10" id="KW-0812">Transmembrane</keyword>
<feature type="domain" description="G-protein coupled receptors family 1 profile" evidence="11">
    <location>
        <begin position="61"/>
        <end position="315"/>
    </location>
</feature>
<evidence type="ECO:0000313" key="13">
    <source>
        <dbReference type="Proteomes" id="UP001159428"/>
    </source>
</evidence>
<evidence type="ECO:0000256" key="7">
    <source>
        <dbReference type="ARBA" id="ARBA00023170"/>
    </source>
</evidence>
<feature type="domain" description="G-protein coupled receptors family 1 profile" evidence="11">
    <location>
        <begin position="400"/>
        <end position="647"/>
    </location>
</feature>
<comment type="caution">
    <text evidence="12">The sequence shown here is derived from an EMBL/GenBank/DDBJ whole genome shotgun (WGS) entry which is preliminary data.</text>
</comment>
<evidence type="ECO:0000256" key="1">
    <source>
        <dbReference type="ARBA" id="ARBA00004651"/>
    </source>
</evidence>
<name>A0AAU9X4J5_9CNID</name>
<keyword evidence="4 10" id="KW-1133">Transmembrane helix</keyword>
<evidence type="ECO:0000256" key="6">
    <source>
        <dbReference type="ARBA" id="ARBA00023136"/>
    </source>
</evidence>
<dbReference type="InterPro" id="IPR017452">
    <property type="entry name" value="GPCR_Rhodpsn_7TM"/>
</dbReference>
<evidence type="ECO:0000256" key="10">
    <source>
        <dbReference type="SAM" id="Phobius"/>
    </source>
</evidence>
<comment type="subcellular location">
    <subcellularLocation>
        <location evidence="1">Cell membrane</location>
        <topology evidence="1">Multi-pass membrane protein</topology>
    </subcellularLocation>
</comment>
<feature type="transmembrane region" description="Helical" evidence="10">
    <location>
        <begin position="471"/>
        <end position="496"/>
    </location>
</feature>
<dbReference type="AlphaFoldDB" id="A0AAU9X4J5"/>
<feature type="transmembrane region" description="Helical" evidence="10">
    <location>
        <begin position="383"/>
        <end position="410"/>
    </location>
</feature>
<feature type="transmembrane region" description="Helical" evidence="10">
    <location>
        <begin position="590"/>
        <end position="613"/>
    </location>
</feature>
<feature type="transmembrane region" description="Helical" evidence="10">
    <location>
        <begin position="124"/>
        <end position="148"/>
    </location>
</feature>
<dbReference type="Pfam" id="PF00001">
    <property type="entry name" value="7tm_1"/>
    <property type="match status" value="2"/>
</dbReference>
<feature type="transmembrane region" description="Helical" evidence="10">
    <location>
        <begin position="422"/>
        <end position="451"/>
    </location>
</feature>